<dbReference type="FunFam" id="3.40.50.720:FF:000084">
    <property type="entry name" value="Short-chain dehydrogenase reductase"/>
    <property type="match status" value="1"/>
</dbReference>
<proteinExistence type="inferred from homology"/>
<dbReference type="InterPro" id="IPR020904">
    <property type="entry name" value="Sc_DH/Rdtase_CS"/>
</dbReference>
<accession>F6F371</accession>
<dbReference type="EMBL" id="CP002799">
    <property type="protein sequence ID" value="AEG50883.1"/>
    <property type="molecule type" value="Genomic_DNA"/>
</dbReference>
<sequence length="285" mass="29565">MADRLDGKVAVITGASSGMGLATAELFVAEGARVLIADRDVERGETAARQIGNAAHFIKCDVTMEADIAAAVAMAVDRFGGLDIMFNNAGAQGTMARIEDMNTDDWDFTLSLLTRAPMLGIKHAAPEIRKRGGGTILVTSSSAGVRGGMGVAAYAVAKAAAIQLVRMAAGELGGDRIRVNSICPGYIATPIFGRAMGVSEEVADKMAVELAERFAALQPLPRGGKPRDIAEAALFLASDSGSFITGIDLVVDGGMLIQPSVDINDPTNNAVAALLMNTQRDVTEA</sequence>
<evidence type="ECO:0000256" key="3">
    <source>
        <dbReference type="ARBA" id="ARBA00023027"/>
    </source>
</evidence>
<comment type="catalytic activity">
    <reaction evidence="6">
        <text>2,5-dichlorocyclohexa-2,5-dien-1,4-diol + NAD(+) = 2,5-dichlorohydroquinone + NADH + H(+)</text>
        <dbReference type="Rhea" id="RHEA:15741"/>
        <dbReference type="ChEBI" id="CHEBI:15378"/>
        <dbReference type="ChEBI" id="CHEBI:27545"/>
        <dbReference type="ChEBI" id="CHEBI:28975"/>
        <dbReference type="ChEBI" id="CHEBI:57540"/>
        <dbReference type="ChEBI" id="CHEBI:57945"/>
    </reaction>
</comment>
<dbReference type="PRINTS" id="PR00081">
    <property type="entry name" value="GDHRDH"/>
</dbReference>
<evidence type="ECO:0000313" key="7">
    <source>
        <dbReference type="EMBL" id="AEG50883.1"/>
    </source>
</evidence>
<keyword evidence="5" id="KW-0753">Steroid metabolism</keyword>
<protein>
    <submittedName>
        <fullName evidence="7">3-oxoacyl-(Acyl-carrier-protein) reductase</fullName>
        <ecNumber evidence="7">1.1.1.100</ecNumber>
    </submittedName>
</protein>
<dbReference type="Proteomes" id="UP000007150">
    <property type="component" value="Chromosome 2"/>
</dbReference>
<dbReference type="InterPro" id="IPR002347">
    <property type="entry name" value="SDR_fam"/>
</dbReference>
<dbReference type="GO" id="GO:0004316">
    <property type="term" value="F:3-oxoacyl-[acyl-carrier-protein] reductase (NADPH) activity"/>
    <property type="evidence" value="ECO:0007669"/>
    <property type="project" value="UniProtKB-EC"/>
</dbReference>
<gene>
    <name evidence="7" type="ORF">Sphch_3278</name>
</gene>
<dbReference type="AlphaFoldDB" id="F6F371"/>
<dbReference type="GO" id="GO:0018502">
    <property type="term" value="F:2,5-dichloro-2,5-cyclohexadiene-1,4-diol dehydrogenase activity"/>
    <property type="evidence" value="ECO:0007669"/>
    <property type="project" value="RHEA"/>
</dbReference>
<comment type="similarity">
    <text evidence="1">Belongs to the short-chain dehydrogenases/reductases (SDR) family.</text>
</comment>
<name>F6F371_SPHCR</name>
<dbReference type="PANTHER" id="PTHR43180:SF28">
    <property type="entry name" value="NAD(P)-BINDING ROSSMANN-FOLD SUPERFAMILY PROTEIN"/>
    <property type="match status" value="1"/>
</dbReference>
<evidence type="ECO:0000313" key="8">
    <source>
        <dbReference type="Proteomes" id="UP000007150"/>
    </source>
</evidence>
<evidence type="ECO:0000256" key="6">
    <source>
        <dbReference type="ARBA" id="ARBA00051383"/>
    </source>
</evidence>
<dbReference type="NCBIfam" id="NF005559">
    <property type="entry name" value="PRK07231.1"/>
    <property type="match status" value="1"/>
</dbReference>
<dbReference type="RefSeq" id="WP_013849113.1">
    <property type="nucleotide sequence ID" value="NC_015594.1"/>
</dbReference>
<dbReference type="SUPFAM" id="SSF51735">
    <property type="entry name" value="NAD(P)-binding Rossmann-fold domains"/>
    <property type="match status" value="1"/>
</dbReference>
<dbReference type="Pfam" id="PF13561">
    <property type="entry name" value="adh_short_C2"/>
    <property type="match status" value="1"/>
</dbReference>
<dbReference type="PANTHER" id="PTHR43180">
    <property type="entry name" value="3-OXOACYL-(ACYL-CARRIER-PROTEIN) REDUCTASE (AFU_ORTHOLOGUE AFUA_6G11210)"/>
    <property type="match status" value="1"/>
</dbReference>
<keyword evidence="4" id="KW-0443">Lipid metabolism</keyword>
<keyword evidence="3" id="KW-0520">NAD</keyword>
<dbReference type="Gene3D" id="3.40.50.720">
    <property type="entry name" value="NAD(P)-binding Rossmann-like Domain"/>
    <property type="match status" value="1"/>
</dbReference>
<evidence type="ECO:0000256" key="1">
    <source>
        <dbReference type="ARBA" id="ARBA00006484"/>
    </source>
</evidence>
<evidence type="ECO:0000256" key="5">
    <source>
        <dbReference type="ARBA" id="ARBA00023221"/>
    </source>
</evidence>
<reference evidence="7 8" key="1">
    <citation type="submission" date="2011-05" db="EMBL/GenBank/DDBJ databases">
        <title>Complete sequence of chromosome 2 of Sphingobium chlorophenolicum L-1.</title>
        <authorList>
            <consortium name="US DOE Joint Genome Institute"/>
            <person name="Lucas S."/>
            <person name="Han J."/>
            <person name="Lapidus A."/>
            <person name="Cheng J.-F."/>
            <person name="Goodwin L."/>
            <person name="Pitluck S."/>
            <person name="Peters L."/>
            <person name="Daligault H."/>
            <person name="Han C."/>
            <person name="Tapia R."/>
            <person name="Land M."/>
            <person name="Hauser L."/>
            <person name="Kyrpides N."/>
            <person name="Ivanova N."/>
            <person name="Pagani I."/>
            <person name="Turner P."/>
            <person name="Copley S."/>
            <person name="Woyke T."/>
        </authorList>
    </citation>
    <scope>NUCLEOTIDE SEQUENCE [LARGE SCALE GENOMIC DNA]</scope>
    <source>
        <strain evidence="7 8">L-1</strain>
    </source>
</reference>
<keyword evidence="8" id="KW-1185">Reference proteome</keyword>
<dbReference type="EC" id="1.1.1.100" evidence="7"/>
<evidence type="ECO:0000256" key="4">
    <source>
        <dbReference type="ARBA" id="ARBA00023098"/>
    </source>
</evidence>
<organism evidence="7 8">
    <name type="scientific">Sphingobium chlorophenolicum L-1</name>
    <dbReference type="NCBI Taxonomy" id="690566"/>
    <lineage>
        <taxon>Bacteria</taxon>
        <taxon>Pseudomonadati</taxon>
        <taxon>Pseudomonadota</taxon>
        <taxon>Alphaproteobacteria</taxon>
        <taxon>Sphingomonadales</taxon>
        <taxon>Sphingomonadaceae</taxon>
        <taxon>Sphingobium</taxon>
    </lineage>
</organism>
<dbReference type="GO" id="GO:0008202">
    <property type="term" value="P:steroid metabolic process"/>
    <property type="evidence" value="ECO:0007669"/>
    <property type="project" value="UniProtKB-KW"/>
</dbReference>
<evidence type="ECO:0000256" key="2">
    <source>
        <dbReference type="ARBA" id="ARBA00023002"/>
    </source>
</evidence>
<dbReference type="KEGG" id="sch:Sphch_3278"/>
<dbReference type="HOGENOM" id="CLU_010194_1_0_5"/>
<dbReference type="STRING" id="690566.Sphch_3278"/>
<dbReference type="PROSITE" id="PS00061">
    <property type="entry name" value="ADH_SHORT"/>
    <property type="match status" value="1"/>
</dbReference>
<keyword evidence="2 7" id="KW-0560">Oxidoreductase</keyword>
<dbReference type="InterPro" id="IPR036291">
    <property type="entry name" value="NAD(P)-bd_dom_sf"/>
</dbReference>